<reference evidence="3 4" key="1">
    <citation type="submission" date="2014-07" db="EMBL/GenBank/DDBJ databases">
        <authorList>
            <person name="Urmite Genomes Urmite Genomes"/>
        </authorList>
    </citation>
    <scope>NUCLEOTIDE SEQUENCE [LARGE SCALE GENOMIC DNA]</scope>
    <source>
        <strain evidence="3 4">20_BN</strain>
    </source>
</reference>
<feature type="compositionally biased region" description="Polar residues" evidence="1">
    <location>
        <begin position="22"/>
        <end position="37"/>
    </location>
</feature>
<protein>
    <recommendedName>
        <fullName evidence="2">DUF7931 domain-containing protein</fullName>
    </recommendedName>
</protein>
<evidence type="ECO:0000256" key="1">
    <source>
        <dbReference type="SAM" id="MobiDB-lite"/>
    </source>
</evidence>
<accession>A0A078LS06</accession>
<dbReference type="Proteomes" id="UP000053902">
    <property type="component" value="Unassembled WGS sequence"/>
</dbReference>
<dbReference type="EMBL" id="CCSF01000001">
    <property type="protein sequence ID" value="CDZ93147.1"/>
    <property type="molecule type" value="Genomic_DNA"/>
</dbReference>
<evidence type="ECO:0000259" key="2">
    <source>
        <dbReference type="Pfam" id="PF25559"/>
    </source>
</evidence>
<keyword evidence="4" id="KW-1185">Reference proteome</keyword>
<dbReference type="AlphaFoldDB" id="A0A078LS06"/>
<evidence type="ECO:0000313" key="4">
    <source>
        <dbReference type="Proteomes" id="UP000053902"/>
    </source>
</evidence>
<gene>
    <name evidence="3" type="ORF">BN1079_00428</name>
</gene>
<dbReference type="HOGENOM" id="CLU_075058_1_0_6"/>
<evidence type="ECO:0000313" key="3">
    <source>
        <dbReference type="EMBL" id="CDZ93147.1"/>
    </source>
</evidence>
<dbReference type="RefSeq" id="WP_231850756.1">
    <property type="nucleotide sequence ID" value="NZ_CCSF01000001.1"/>
</dbReference>
<organism evidence="3 4">
    <name type="scientific">Pseudomonas saudiphocaensis</name>
    <dbReference type="NCBI Taxonomy" id="1499686"/>
    <lineage>
        <taxon>Bacteria</taxon>
        <taxon>Pseudomonadati</taxon>
        <taxon>Pseudomonadota</taxon>
        <taxon>Gammaproteobacteria</taxon>
        <taxon>Pseudomonadales</taxon>
        <taxon>Pseudomonadaceae</taxon>
        <taxon>Pseudomonas</taxon>
    </lineage>
</organism>
<name>A0A078LS06_9PSED</name>
<feature type="domain" description="DUF7931" evidence="2">
    <location>
        <begin position="48"/>
        <end position="195"/>
    </location>
</feature>
<feature type="region of interest" description="Disordered" evidence="1">
    <location>
        <begin position="18"/>
        <end position="48"/>
    </location>
</feature>
<dbReference type="STRING" id="1499686.BN1079_00428"/>
<proteinExistence type="predicted"/>
<sequence>MAATELAAIEFVPSHRYHIDNPQPQQAKQPPSDTLQAGSEPHHPVASREDVHRHTLRLLCQARHSLCLYSPDLEPWLYDEDGVIQASKRFLLGHRRNRLRILLADPTLAIRQSHRLLALARRLTSNLQIRTLNPEYPAQSAAVLVVDHCGLLVRPGPEHTTGYALYQSPGRARAIQRQFDSAWERSLSHPDLRSFLL</sequence>
<dbReference type="Pfam" id="PF25559">
    <property type="entry name" value="DUF7931"/>
    <property type="match status" value="1"/>
</dbReference>
<dbReference type="InterPro" id="IPR057691">
    <property type="entry name" value="DUF7931"/>
</dbReference>
<dbReference type="eggNOG" id="COG2153">
    <property type="taxonomic scope" value="Bacteria"/>
</dbReference>